<keyword evidence="2" id="KW-0547">Nucleotide-binding</keyword>
<feature type="binding site" evidence="2">
    <location>
        <begin position="225"/>
        <end position="232"/>
    </location>
    <ligand>
        <name>ATP</name>
        <dbReference type="ChEBI" id="CHEBI:30616"/>
    </ligand>
</feature>
<dbReference type="PANTHER" id="PTHR13504:SF38">
    <property type="entry name" value="FIDO DOMAIN-CONTAINING PROTEIN"/>
    <property type="match status" value="1"/>
</dbReference>
<dbReference type="RefSeq" id="WP_016444332.1">
    <property type="nucleotide sequence ID" value="NZ_KE150266.1"/>
</dbReference>
<comment type="caution">
    <text evidence="5">The sequence shown here is derived from an EMBL/GenBank/DDBJ whole genome shotgun (WGS) entry which is preliminary data.</text>
</comment>
<organism evidence="5 6">
    <name type="scientific">Gleimia europaea ACS-120-V-Col10b</name>
    <dbReference type="NCBI Taxonomy" id="883069"/>
    <lineage>
        <taxon>Bacteria</taxon>
        <taxon>Bacillati</taxon>
        <taxon>Actinomycetota</taxon>
        <taxon>Actinomycetes</taxon>
        <taxon>Actinomycetales</taxon>
        <taxon>Actinomycetaceae</taxon>
        <taxon>Gleimia</taxon>
    </lineage>
</organism>
<protein>
    <recommendedName>
        <fullName evidence="4">Fido domain-containing protein</fullName>
    </recommendedName>
</protein>
<dbReference type="PROSITE" id="PS51459">
    <property type="entry name" value="FIDO"/>
    <property type="match status" value="1"/>
</dbReference>
<keyword evidence="2" id="KW-0067">ATP-binding</keyword>
<feature type="glycosylation site" description="N-linked (GlcNAc...) asparagine" evidence="3">
    <location>
        <position position="120"/>
    </location>
</feature>
<dbReference type="OrthoDB" id="9813719at2"/>
<gene>
    <name evidence="5" type="ORF">HMPREF9238_00988</name>
</gene>
<evidence type="ECO:0000259" key="4">
    <source>
        <dbReference type="PROSITE" id="PS51459"/>
    </source>
</evidence>
<dbReference type="InterPro" id="IPR003812">
    <property type="entry name" value="Fido"/>
</dbReference>
<dbReference type="SUPFAM" id="SSF140931">
    <property type="entry name" value="Fic-like"/>
    <property type="match status" value="1"/>
</dbReference>
<dbReference type="InterPro" id="IPR040198">
    <property type="entry name" value="Fido_containing"/>
</dbReference>
<evidence type="ECO:0000256" key="1">
    <source>
        <dbReference type="PIRSR" id="PIRSR640198-1"/>
    </source>
</evidence>
<evidence type="ECO:0000313" key="5">
    <source>
        <dbReference type="EMBL" id="EPD31221.1"/>
    </source>
</evidence>
<dbReference type="EMBL" id="AGWN01000001">
    <property type="protein sequence ID" value="EPD31221.1"/>
    <property type="molecule type" value="Genomic_DNA"/>
</dbReference>
<accession>A0A9W5VWR2</accession>
<dbReference type="GO" id="GO:0005524">
    <property type="term" value="F:ATP binding"/>
    <property type="evidence" value="ECO:0007669"/>
    <property type="project" value="UniProtKB-KW"/>
</dbReference>
<dbReference type="Pfam" id="PF02661">
    <property type="entry name" value="Fic"/>
    <property type="match status" value="1"/>
</dbReference>
<reference evidence="5 6" key="1">
    <citation type="submission" date="2013-05" db="EMBL/GenBank/DDBJ databases">
        <title>The Genome Sequence of Actinomyces europaeus ACS-120-V-COL10B.</title>
        <authorList>
            <consortium name="The Broad Institute Genomics Platform"/>
            <person name="Earl A."/>
            <person name="Ward D."/>
            <person name="Feldgarden M."/>
            <person name="Gevers D."/>
            <person name="Saerens B."/>
            <person name="Vaneechoutte M."/>
            <person name="Walker B."/>
            <person name="Young S."/>
            <person name="Zeng Q."/>
            <person name="Gargeya S."/>
            <person name="Fitzgerald M."/>
            <person name="Haas B."/>
            <person name="Abouelleil A."/>
            <person name="Allen A.W."/>
            <person name="Alvarado L."/>
            <person name="Arachchi H.M."/>
            <person name="Berlin A.M."/>
            <person name="Chapman S.B."/>
            <person name="Gainer-Dewar J."/>
            <person name="Goldberg J."/>
            <person name="Griggs A."/>
            <person name="Gujja S."/>
            <person name="Hansen M."/>
            <person name="Howarth C."/>
            <person name="Imamovic A."/>
            <person name="Ireland A."/>
            <person name="Larimer J."/>
            <person name="McCowan C."/>
            <person name="Murphy C."/>
            <person name="Pearson M."/>
            <person name="Poon T.W."/>
            <person name="Priest M."/>
            <person name="Roberts A."/>
            <person name="Saif S."/>
            <person name="Shea T."/>
            <person name="Sisk P."/>
            <person name="Sykes S."/>
            <person name="Wortman J."/>
            <person name="Nusbaum C."/>
            <person name="Birren B."/>
        </authorList>
    </citation>
    <scope>NUCLEOTIDE SEQUENCE [LARGE SCALE GENOMIC DNA]</scope>
    <source>
        <strain evidence="5 6">ACS-120-V-Col10b</strain>
    </source>
</reference>
<dbReference type="Proteomes" id="UP000014387">
    <property type="component" value="Unassembled WGS sequence"/>
</dbReference>
<evidence type="ECO:0000256" key="2">
    <source>
        <dbReference type="PIRSR" id="PIRSR640198-2"/>
    </source>
</evidence>
<evidence type="ECO:0000313" key="6">
    <source>
        <dbReference type="Proteomes" id="UP000014387"/>
    </source>
</evidence>
<name>A0A9W5VWR2_9ACTO</name>
<dbReference type="InterPro" id="IPR036597">
    <property type="entry name" value="Fido-like_dom_sf"/>
</dbReference>
<dbReference type="Gene3D" id="1.10.3290.10">
    <property type="entry name" value="Fido-like domain"/>
    <property type="match status" value="1"/>
</dbReference>
<dbReference type="AlphaFoldDB" id="A0A9W5VWR2"/>
<evidence type="ECO:0000256" key="3">
    <source>
        <dbReference type="PIRSR" id="PIRSR640198-4"/>
    </source>
</evidence>
<proteinExistence type="predicted"/>
<feature type="domain" description="Fido" evidence="4">
    <location>
        <begin position="137"/>
        <end position="291"/>
    </location>
</feature>
<feature type="active site" evidence="1">
    <location>
        <position position="221"/>
    </location>
</feature>
<keyword evidence="6" id="KW-1185">Reference proteome</keyword>
<sequence>MGIFTEAKWEADPTLPGRSNRRGGSYWYYLPDRLTTLQVSISPQLSEEIAAVERRVLGLAQADGITELEDLSRFLLRSEAIASSQIEGIAPAAKQVALAEIGEAEDIRGISDAAKLVARNMTVVREASDRLARSQSVTVTDLEQLQRALLGAEHPAVGIRTVQNWVGTSNYHPIPIGAEYVPPAPGLVPNLLEDLLSYLNGATHGPLVQAALVHAQFESIHPFVDGNGRVGRALIHTVLTRRGLTSSRLLPVSLVLATFREQYVAALNDLRFEGSPESPENARRIAEWIKLFSRAVDEAVTQAEDLRAQLLLLAEQWRGQLEAFRAANNYTRALRSDSGVARILGRLAGTPVLTVKTASQIYGLSVQNASEALTQLADAGIFFTRSIARGTTAFIANEVLDLVTLSERQPASTQFDTRVSKPVRQVPRFPRS</sequence>
<dbReference type="PANTHER" id="PTHR13504">
    <property type="entry name" value="FIDO DOMAIN-CONTAINING PROTEIN DDB_G0283145"/>
    <property type="match status" value="1"/>
</dbReference>